<dbReference type="EMBL" id="JACXIZ010000003">
    <property type="protein sequence ID" value="MBD2843696.1"/>
    <property type="molecule type" value="Genomic_DNA"/>
</dbReference>
<organism evidence="1 2">
    <name type="scientific">Paenibacillus sabuli</name>
    <dbReference type="NCBI Taxonomy" id="2772509"/>
    <lineage>
        <taxon>Bacteria</taxon>
        <taxon>Bacillati</taxon>
        <taxon>Bacillota</taxon>
        <taxon>Bacilli</taxon>
        <taxon>Bacillales</taxon>
        <taxon>Paenibacillaceae</taxon>
        <taxon>Paenibacillus</taxon>
    </lineage>
</organism>
<dbReference type="InterPro" id="IPR035901">
    <property type="entry name" value="GIY-YIG_endonuc_sf"/>
</dbReference>
<dbReference type="Gene3D" id="3.40.1440.10">
    <property type="entry name" value="GIY-YIG endonuclease"/>
    <property type="match status" value="1"/>
</dbReference>
<evidence type="ECO:0000313" key="1">
    <source>
        <dbReference type="EMBL" id="MBD2843696.1"/>
    </source>
</evidence>
<comment type="caution">
    <text evidence="1">The sequence shown here is derived from an EMBL/GenBank/DDBJ whole genome shotgun (WGS) entry which is preliminary data.</text>
</comment>
<name>A0A927BPR5_9BACL</name>
<sequence>MKPEMGIFVTRTQDNTVRVLETSSNLKGKMNSRIMQLQTGSHPNKALQREWDARGEAAFVMEVLETLTYSKDETKTDYSEELEILRMMWEERLSSGGSAQ</sequence>
<proteinExistence type="predicted"/>
<dbReference type="CDD" id="cd10451">
    <property type="entry name" value="GIY-YIG_LuxR_like"/>
    <property type="match status" value="1"/>
</dbReference>
<evidence type="ECO:0000313" key="2">
    <source>
        <dbReference type="Proteomes" id="UP000621560"/>
    </source>
</evidence>
<reference evidence="1" key="1">
    <citation type="submission" date="2020-09" db="EMBL/GenBank/DDBJ databases">
        <title>A novel bacterium of genus Paenibacillus, isolated from South China Sea.</title>
        <authorList>
            <person name="Huang H."/>
            <person name="Mo K."/>
            <person name="Hu Y."/>
        </authorList>
    </citation>
    <scope>NUCLEOTIDE SEQUENCE</scope>
    <source>
        <strain evidence="1">IB182496</strain>
    </source>
</reference>
<keyword evidence="2" id="KW-1185">Reference proteome</keyword>
<dbReference type="AlphaFoldDB" id="A0A927BPR5"/>
<protein>
    <submittedName>
        <fullName evidence="1">GIY-YIG nuclease family protein</fullName>
    </submittedName>
</protein>
<gene>
    <name evidence="1" type="ORF">IDH44_00715</name>
</gene>
<dbReference type="Proteomes" id="UP000621560">
    <property type="component" value="Unassembled WGS sequence"/>
</dbReference>
<accession>A0A927BPR5</accession>